<dbReference type="Proteomes" id="UP000177871">
    <property type="component" value="Unassembled WGS sequence"/>
</dbReference>
<dbReference type="InterPro" id="IPR021139">
    <property type="entry name" value="NYN"/>
</dbReference>
<comment type="caution">
    <text evidence="2">The sequence shown here is derived from an EMBL/GenBank/DDBJ whole genome shotgun (WGS) entry which is preliminary data.</text>
</comment>
<gene>
    <name evidence="2" type="ORF">A2721_02250</name>
</gene>
<dbReference type="EMBL" id="MFJK01000016">
    <property type="protein sequence ID" value="OGG17821.1"/>
    <property type="molecule type" value="Genomic_DNA"/>
</dbReference>
<dbReference type="PANTHER" id="PTHR35458">
    <property type="entry name" value="SLR0755 PROTEIN"/>
    <property type="match status" value="1"/>
</dbReference>
<reference evidence="2 3" key="1">
    <citation type="journal article" date="2016" name="Nat. Commun.">
        <title>Thousands of microbial genomes shed light on interconnected biogeochemical processes in an aquifer system.</title>
        <authorList>
            <person name="Anantharaman K."/>
            <person name="Brown C.T."/>
            <person name="Hug L.A."/>
            <person name="Sharon I."/>
            <person name="Castelle C.J."/>
            <person name="Probst A.J."/>
            <person name="Thomas B.C."/>
            <person name="Singh A."/>
            <person name="Wilkins M.J."/>
            <person name="Karaoz U."/>
            <person name="Brodie E.L."/>
            <person name="Williams K.H."/>
            <person name="Hubbard S.S."/>
            <person name="Banfield J.F."/>
        </authorList>
    </citation>
    <scope>NUCLEOTIDE SEQUENCE [LARGE SCALE GENOMIC DNA]</scope>
</reference>
<dbReference type="AlphaFoldDB" id="A0A1F5ZZD6"/>
<feature type="domain" description="NYN" evidence="1">
    <location>
        <begin position="10"/>
        <end position="149"/>
    </location>
</feature>
<dbReference type="Pfam" id="PF01936">
    <property type="entry name" value="NYN"/>
    <property type="match status" value="1"/>
</dbReference>
<evidence type="ECO:0000259" key="1">
    <source>
        <dbReference type="Pfam" id="PF01936"/>
    </source>
</evidence>
<accession>A0A1F5ZZD6</accession>
<organism evidence="2 3">
    <name type="scientific">Candidatus Gottesmanbacteria bacterium RIFCSPHIGHO2_01_FULL_47_48</name>
    <dbReference type="NCBI Taxonomy" id="1798381"/>
    <lineage>
        <taxon>Bacteria</taxon>
        <taxon>Candidatus Gottesmaniibacteriota</taxon>
    </lineage>
</organism>
<protein>
    <recommendedName>
        <fullName evidence="1">NYN domain-containing protein</fullName>
    </recommendedName>
</protein>
<dbReference type="Gene3D" id="3.40.50.1010">
    <property type="entry name" value="5'-nuclease"/>
    <property type="match status" value="1"/>
</dbReference>
<name>A0A1F5ZZD6_9BACT</name>
<dbReference type="PANTHER" id="PTHR35458:SF2">
    <property type="entry name" value="SLR0755 PROTEIN"/>
    <property type="match status" value="1"/>
</dbReference>
<dbReference type="STRING" id="1798381.A2721_02250"/>
<proteinExistence type="predicted"/>
<dbReference type="InterPro" id="IPR047140">
    <property type="entry name" value="LabA"/>
</dbReference>
<sequence length="176" mass="20475">MKKVLKLKGKTAVFIDWANVHGWQKSLKKRIDVSKLHKYLKSYKEIEAIRFYFGKDSNEGSKKFLQMVENAGYSLTTKLVKYILVAKVKGEEVYKRKCDFDLEICIDVHKFIGRGFDSFIFFSGDGDFEPVYQHLLSEKKQVIVVFAHGHMGREIYQLGRKIYTKAVDKLGADLFF</sequence>
<evidence type="ECO:0000313" key="2">
    <source>
        <dbReference type="EMBL" id="OGG17821.1"/>
    </source>
</evidence>
<evidence type="ECO:0000313" key="3">
    <source>
        <dbReference type="Proteomes" id="UP000177871"/>
    </source>
</evidence>
<dbReference type="GO" id="GO:0004540">
    <property type="term" value="F:RNA nuclease activity"/>
    <property type="evidence" value="ECO:0007669"/>
    <property type="project" value="InterPro"/>
</dbReference>